<keyword evidence="3" id="KW-1185">Reference proteome</keyword>
<reference evidence="2" key="1">
    <citation type="journal article" date="2023" name="Mol. Phylogenet. Evol.">
        <title>Genome-scale phylogeny and comparative genomics of the fungal order Sordariales.</title>
        <authorList>
            <person name="Hensen N."/>
            <person name="Bonometti L."/>
            <person name="Westerberg I."/>
            <person name="Brannstrom I.O."/>
            <person name="Guillou S."/>
            <person name="Cros-Aarteil S."/>
            <person name="Calhoun S."/>
            <person name="Haridas S."/>
            <person name="Kuo A."/>
            <person name="Mondo S."/>
            <person name="Pangilinan J."/>
            <person name="Riley R."/>
            <person name="LaButti K."/>
            <person name="Andreopoulos B."/>
            <person name="Lipzen A."/>
            <person name="Chen C."/>
            <person name="Yan M."/>
            <person name="Daum C."/>
            <person name="Ng V."/>
            <person name="Clum A."/>
            <person name="Steindorff A."/>
            <person name="Ohm R.A."/>
            <person name="Martin F."/>
            <person name="Silar P."/>
            <person name="Natvig D.O."/>
            <person name="Lalanne C."/>
            <person name="Gautier V."/>
            <person name="Ament-Velasquez S.L."/>
            <person name="Kruys A."/>
            <person name="Hutchinson M.I."/>
            <person name="Powell A.J."/>
            <person name="Barry K."/>
            <person name="Miller A.N."/>
            <person name="Grigoriev I.V."/>
            <person name="Debuchy R."/>
            <person name="Gladieux P."/>
            <person name="Hiltunen Thoren M."/>
            <person name="Johannesson H."/>
        </authorList>
    </citation>
    <scope>NUCLEOTIDE SEQUENCE</scope>
    <source>
        <strain evidence="2">CBS 990.96</strain>
    </source>
</reference>
<feature type="compositionally biased region" description="Polar residues" evidence="1">
    <location>
        <begin position="107"/>
        <end position="128"/>
    </location>
</feature>
<dbReference type="PANTHER" id="PTHR42064">
    <property type="entry name" value="YALI0F28677P"/>
    <property type="match status" value="1"/>
</dbReference>
<dbReference type="EMBL" id="MU865679">
    <property type="protein sequence ID" value="KAK4220638.1"/>
    <property type="molecule type" value="Genomic_DNA"/>
</dbReference>
<protein>
    <submittedName>
        <fullName evidence="2">Uncharacterized protein</fullName>
    </submittedName>
</protein>
<gene>
    <name evidence="2" type="ORF">QBC38DRAFT_525503</name>
</gene>
<proteinExistence type="predicted"/>
<reference evidence="2" key="2">
    <citation type="submission" date="2023-05" db="EMBL/GenBank/DDBJ databases">
        <authorList>
            <consortium name="Lawrence Berkeley National Laboratory"/>
            <person name="Steindorff A."/>
            <person name="Hensen N."/>
            <person name="Bonometti L."/>
            <person name="Westerberg I."/>
            <person name="Brannstrom I.O."/>
            <person name="Guillou S."/>
            <person name="Cros-Aarteil S."/>
            <person name="Calhoun S."/>
            <person name="Haridas S."/>
            <person name="Kuo A."/>
            <person name="Mondo S."/>
            <person name="Pangilinan J."/>
            <person name="Riley R."/>
            <person name="Labutti K."/>
            <person name="Andreopoulos B."/>
            <person name="Lipzen A."/>
            <person name="Chen C."/>
            <person name="Yanf M."/>
            <person name="Daum C."/>
            <person name="Ng V."/>
            <person name="Clum A."/>
            <person name="Ohm R."/>
            <person name="Martin F."/>
            <person name="Silar P."/>
            <person name="Natvig D."/>
            <person name="Lalanne C."/>
            <person name="Gautier V."/>
            <person name="Ament-Velasquez S.L."/>
            <person name="Kruys A."/>
            <person name="Hutchinson M.I."/>
            <person name="Powell A.J."/>
            <person name="Barry K."/>
            <person name="Miller A.N."/>
            <person name="Grigoriev I.V."/>
            <person name="Debuchy R."/>
            <person name="Gladieux P."/>
            <person name="Thoren M.H."/>
            <person name="Johannesson H."/>
        </authorList>
    </citation>
    <scope>NUCLEOTIDE SEQUENCE</scope>
    <source>
        <strain evidence="2">CBS 990.96</strain>
    </source>
</reference>
<dbReference type="Proteomes" id="UP001301958">
    <property type="component" value="Unassembled WGS sequence"/>
</dbReference>
<comment type="caution">
    <text evidence="2">The sequence shown here is derived from an EMBL/GenBank/DDBJ whole genome shotgun (WGS) entry which is preliminary data.</text>
</comment>
<feature type="region of interest" description="Disordered" evidence="1">
    <location>
        <begin position="107"/>
        <end position="130"/>
    </location>
</feature>
<feature type="region of interest" description="Disordered" evidence="1">
    <location>
        <begin position="1"/>
        <end position="22"/>
    </location>
</feature>
<dbReference type="AlphaFoldDB" id="A0AAN6YJX9"/>
<evidence type="ECO:0000313" key="2">
    <source>
        <dbReference type="EMBL" id="KAK4220638.1"/>
    </source>
</evidence>
<evidence type="ECO:0000256" key="1">
    <source>
        <dbReference type="SAM" id="MobiDB-lite"/>
    </source>
</evidence>
<sequence>MPGWQQSASDRGRGRGGEFSSSSLRTEAVERAVVIPTSLISTALSARLMQCGEIAHRNLVDSFRGDDDKKAFAALFNAVIDVRKSCDETRGYALFEPEMELVQSTGLVSPESTETPTGSVTGTSNSPRAATPFLSELPASARDRQGIMESSSNWRGYIGTVHVPGNCADTNVGGWKR</sequence>
<name>A0AAN6YJX9_9PEZI</name>
<accession>A0AAN6YJX9</accession>
<dbReference type="PANTHER" id="PTHR42064:SF1">
    <property type="entry name" value="YALI0F28677P"/>
    <property type="match status" value="1"/>
</dbReference>
<evidence type="ECO:0000313" key="3">
    <source>
        <dbReference type="Proteomes" id="UP001301958"/>
    </source>
</evidence>
<organism evidence="2 3">
    <name type="scientific">Podospora fimiseda</name>
    <dbReference type="NCBI Taxonomy" id="252190"/>
    <lineage>
        <taxon>Eukaryota</taxon>
        <taxon>Fungi</taxon>
        <taxon>Dikarya</taxon>
        <taxon>Ascomycota</taxon>
        <taxon>Pezizomycotina</taxon>
        <taxon>Sordariomycetes</taxon>
        <taxon>Sordariomycetidae</taxon>
        <taxon>Sordariales</taxon>
        <taxon>Podosporaceae</taxon>
        <taxon>Podospora</taxon>
    </lineage>
</organism>